<gene>
    <name evidence="1" type="ORF">HGG79_15450</name>
</gene>
<evidence type="ECO:0000313" key="2">
    <source>
        <dbReference type="Proteomes" id="UP000563151"/>
    </source>
</evidence>
<protein>
    <submittedName>
        <fullName evidence="1">Uncharacterized protein</fullName>
    </submittedName>
</protein>
<dbReference type="EMBL" id="JAAZWO010000023">
    <property type="protein sequence ID" value="MBC2399156.1"/>
    <property type="molecule type" value="Genomic_DNA"/>
</dbReference>
<keyword evidence="2" id="KW-1185">Reference proteome</keyword>
<evidence type="ECO:0000313" key="1">
    <source>
        <dbReference type="EMBL" id="MBC2399156.1"/>
    </source>
</evidence>
<dbReference type="AlphaFoldDB" id="A0A923EC95"/>
<organism evidence="1 2">
    <name type="scientific">Clostridium tetanomorphum</name>
    <dbReference type="NCBI Taxonomy" id="1553"/>
    <lineage>
        <taxon>Bacteria</taxon>
        <taxon>Bacillati</taxon>
        <taxon>Bacillota</taxon>
        <taxon>Clostridia</taxon>
        <taxon>Eubacteriales</taxon>
        <taxon>Clostridiaceae</taxon>
        <taxon>Clostridium</taxon>
    </lineage>
</organism>
<dbReference type="Proteomes" id="UP000563151">
    <property type="component" value="Unassembled WGS sequence"/>
</dbReference>
<name>A0A923EC95_CLOTT</name>
<comment type="caution">
    <text evidence="1">The sequence shown here is derived from an EMBL/GenBank/DDBJ whole genome shotgun (WGS) entry which is preliminary data.</text>
</comment>
<dbReference type="RefSeq" id="WP_173680294.1">
    <property type="nucleotide sequence ID" value="NZ_JAAZWO010000023.1"/>
</dbReference>
<accession>A0A923EC95</accession>
<proteinExistence type="predicted"/>
<sequence>MLITFEYADYFQAEVSTDDSYHYMIEHLMDLLSEKILHSKGELESERTSD</sequence>
<reference evidence="1 2" key="1">
    <citation type="submission" date="2020-04" db="EMBL/GenBank/DDBJ databases">
        <title>Genomic insights into acetone-butanol-ethanol (ABE) fermentation by sequencing solventogenic clostridia strains.</title>
        <authorList>
            <person name="Brown S."/>
        </authorList>
    </citation>
    <scope>NUCLEOTIDE SEQUENCE [LARGE SCALE GENOMIC DNA]</scope>
    <source>
        <strain evidence="1 2">DJ011</strain>
    </source>
</reference>